<dbReference type="GO" id="GO:0015648">
    <property type="term" value="F:lipid-linked peptidoglycan transporter activity"/>
    <property type="evidence" value="ECO:0007669"/>
    <property type="project" value="UniProtKB-UniRule"/>
</dbReference>
<comment type="subcellular location">
    <subcellularLocation>
        <location evidence="1 8">Cell membrane</location>
        <topology evidence="1 8">Multi-pass membrane protein</topology>
    </subcellularLocation>
</comment>
<feature type="transmembrane region" description="Helical" evidence="8">
    <location>
        <begin position="84"/>
        <end position="104"/>
    </location>
</feature>
<dbReference type="PANTHER" id="PTHR47019">
    <property type="entry name" value="LIPID II FLIPPASE MURJ"/>
    <property type="match status" value="1"/>
</dbReference>
<feature type="transmembrane region" description="Helical" evidence="8">
    <location>
        <begin position="379"/>
        <end position="396"/>
    </location>
</feature>
<comment type="pathway">
    <text evidence="8">Cell wall biogenesis; peptidoglycan biosynthesis.</text>
</comment>
<accession>A0AAD0HSP9</accession>
<feature type="transmembrane region" description="Helical" evidence="8">
    <location>
        <begin position="463"/>
        <end position="486"/>
    </location>
</feature>
<dbReference type="Proteomes" id="UP000241472">
    <property type="component" value="Chromosome"/>
</dbReference>
<dbReference type="HAMAP" id="MF_02078">
    <property type="entry name" value="MurJ_MviN"/>
    <property type="match status" value="1"/>
</dbReference>
<evidence type="ECO:0000256" key="6">
    <source>
        <dbReference type="ARBA" id="ARBA00022989"/>
    </source>
</evidence>
<feature type="transmembrane region" description="Helical" evidence="8">
    <location>
        <begin position="38"/>
        <end position="64"/>
    </location>
</feature>
<evidence type="ECO:0000256" key="1">
    <source>
        <dbReference type="ARBA" id="ARBA00004651"/>
    </source>
</evidence>
<evidence type="ECO:0000256" key="3">
    <source>
        <dbReference type="ARBA" id="ARBA00022692"/>
    </source>
</evidence>
<keyword evidence="5 8" id="KW-0573">Peptidoglycan synthesis</keyword>
<protein>
    <recommendedName>
        <fullName evidence="8">Probable lipid II flippase MurJ</fullName>
    </recommendedName>
</protein>
<keyword evidence="6 8" id="KW-1133">Transmembrane helix</keyword>
<dbReference type="GO" id="GO:0008360">
    <property type="term" value="P:regulation of cell shape"/>
    <property type="evidence" value="ECO:0007669"/>
    <property type="project" value="UniProtKB-UniRule"/>
</dbReference>
<feature type="transmembrane region" description="Helical" evidence="8">
    <location>
        <begin position="152"/>
        <end position="174"/>
    </location>
</feature>
<feature type="transmembrane region" description="Helical" evidence="8">
    <location>
        <begin position="433"/>
        <end position="457"/>
    </location>
</feature>
<evidence type="ECO:0000256" key="7">
    <source>
        <dbReference type="ARBA" id="ARBA00023136"/>
    </source>
</evidence>
<dbReference type="RefSeq" id="WP_008794202.1">
    <property type="nucleotide sequence ID" value="NZ_CABKNO010000002.1"/>
</dbReference>
<keyword evidence="8 9" id="KW-0961">Cell wall biogenesis/degradation</keyword>
<comment type="function">
    <text evidence="8 9">Involved in peptidoglycan biosynthesis. Transports lipid-linked peptidoglycan precursors from the inner to the outer leaflet of the cytoplasmic membrane.</text>
</comment>
<dbReference type="CDD" id="cd13123">
    <property type="entry name" value="MATE_MurJ_like"/>
    <property type="match status" value="1"/>
</dbReference>
<feature type="transmembrane region" description="Helical" evidence="8">
    <location>
        <begin position="124"/>
        <end position="145"/>
    </location>
</feature>
<evidence type="ECO:0000256" key="8">
    <source>
        <dbReference type="HAMAP-Rule" id="MF_02078"/>
    </source>
</evidence>
<dbReference type="GO" id="GO:0005886">
    <property type="term" value="C:plasma membrane"/>
    <property type="evidence" value="ECO:0007669"/>
    <property type="project" value="UniProtKB-SubCell"/>
</dbReference>
<keyword evidence="4 8" id="KW-0133">Cell shape</keyword>
<organism evidence="10 11">
    <name type="scientific">Fusobacterium periodonticum</name>
    <dbReference type="NCBI Taxonomy" id="860"/>
    <lineage>
        <taxon>Bacteria</taxon>
        <taxon>Fusobacteriati</taxon>
        <taxon>Fusobacteriota</taxon>
        <taxon>Fusobacteriia</taxon>
        <taxon>Fusobacteriales</taxon>
        <taxon>Fusobacteriaceae</taxon>
        <taxon>Fusobacterium</taxon>
    </lineage>
</organism>
<evidence type="ECO:0000256" key="5">
    <source>
        <dbReference type="ARBA" id="ARBA00022984"/>
    </source>
</evidence>
<dbReference type="NCBIfam" id="TIGR01695">
    <property type="entry name" value="murJ_mviN"/>
    <property type="match status" value="1"/>
</dbReference>
<name>A0AAD0HSP9_9FUSO</name>
<dbReference type="PIRSF" id="PIRSF002869">
    <property type="entry name" value="MviN"/>
    <property type="match status" value="1"/>
</dbReference>
<feature type="transmembrane region" description="Helical" evidence="8">
    <location>
        <begin position="261"/>
        <end position="281"/>
    </location>
</feature>
<evidence type="ECO:0000313" key="11">
    <source>
        <dbReference type="Proteomes" id="UP000241472"/>
    </source>
</evidence>
<feature type="transmembrane region" description="Helical" evidence="8">
    <location>
        <begin position="339"/>
        <end position="358"/>
    </location>
</feature>
<keyword evidence="8 9" id="KW-0813">Transport</keyword>
<proteinExistence type="inferred from homology"/>
<keyword evidence="7 8" id="KW-0472">Membrane</keyword>
<dbReference type="EMBL" id="CP028108">
    <property type="protein sequence ID" value="AVQ24299.1"/>
    <property type="molecule type" value="Genomic_DNA"/>
</dbReference>
<evidence type="ECO:0000256" key="9">
    <source>
        <dbReference type="PIRNR" id="PIRNR002869"/>
    </source>
</evidence>
<keyword evidence="3 8" id="KW-0812">Transmembrane</keyword>
<dbReference type="Pfam" id="PF03023">
    <property type="entry name" value="MurJ"/>
    <property type="match status" value="1"/>
</dbReference>
<dbReference type="GO" id="GO:0071555">
    <property type="term" value="P:cell wall organization"/>
    <property type="evidence" value="ECO:0007669"/>
    <property type="project" value="UniProtKB-UniRule"/>
</dbReference>
<evidence type="ECO:0000313" key="10">
    <source>
        <dbReference type="EMBL" id="AVQ24299.1"/>
    </source>
</evidence>
<dbReference type="AlphaFoldDB" id="A0AAD0HSP9"/>
<evidence type="ECO:0000256" key="4">
    <source>
        <dbReference type="ARBA" id="ARBA00022960"/>
    </source>
</evidence>
<feature type="transmembrane region" description="Helical" evidence="8">
    <location>
        <begin position="302"/>
        <end position="319"/>
    </location>
</feature>
<keyword evidence="2 8" id="KW-1003">Cell membrane</keyword>
<dbReference type="GO" id="GO:0009252">
    <property type="term" value="P:peptidoglycan biosynthetic process"/>
    <property type="evidence" value="ECO:0007669"/>
    <property type="project" value="UniProtKB-UniRule"/>
</dbReference>
<evidence type="ECO:0000256" key="2">
    <source>
        <dbReference type="ARBA" id="ARBA00022475"/>
    </source>
</evidence>
<dbReference type="GO" id="GO:0034204">
    <property type="term" value="P:lipid translocation"/>
    <property type="evidence" value="ECO:0007669"/>
    <property type="project" value="TreeGrafter"/>
</dbReference>
<dbReference type="PRINTS" id="PR01806">
    <property type="entry name" value="VIRFACTRMVIN"/>
</dbReference>
<feature type="transmembrane region" description="Helical" evidence="8">
    <location>
        <begin position="402"/>
        <end position="421"/>
    </location>
</feature>
<dbReference type="PANTHER" id="PTHR47019:SF1">
    <property type="entry name" value="LIPID II FLIPPASE MURJ"/>
    <property type="match status" value="1"/>
</dbReference>
<dbReference type="KEGG" id="fpei:C4N17_00415"/>
<dbReference type="InterPro" id="IPR051050">
    <property type="entry name" value="Lipid_II_flippase_MurJ/MviN"/>
</dbReference>
<dbReference type="InterPro" id="IPR004268">
    <property type="entry name" value="MurJ"/>
</dbReference>
<feature type="transmembrane region" description="Helical" evidence="8">
    <location>
        <begin position="221"/>
        <end position="241"/>
    </location>
</feature>
<gene>
    <name evidence="10" type="primary">mviN</name>
    <name evidence="8" type="synonym">murJ</name>
    <name evidence="10" type="ORF">C4N17_00415</name>
</gene>
<sequence>MRKVFFGVGLIAIIAKISGFARELALSYFFGASAITDAYIIALTIPTVIFNFVGVGFNSGYIPIYSMIKKRYGQEEAIKFTTNFLNLLLVVCTVIYIFGMFFTAEIVKLFASGFSIETLDMATNFTRICFVGIYIVVIISIFSAFLQANGSYYVVAFLSVPMNLVYIIGTYVAYKKGIEYLPIFSVLAISIQLVLLYFPLKTNNYRYRFYLKINDNNIKRILYLSVPAIIGGSLEQINYLIDKTIASRVMVGGISILNYASRLNIAIIGILLSTVISILFPKISLLVSERKINELKLYIKKTVNLVIIFCLPLSLWIMVYSKEIIAVVFGRGKFDENMIYITSKCLFYYTSGFIFMVLREVITKIYYSFKDTKTPVINSGIGIILNIVLNIVLSIYMGISGIAFATSISLVVTTILLTYKLKKKYGDFYIQEIIFTFLKVFVISIILVSLIYLIKHFLIEFNIFVQIIVPSVVVGILYLISIFFYFSEIKEIVKK</sequence>
<reference evidence="10 11" key="1">
    <citation type="submission" date="2018-03" db="EMBL/GenBank/DDBJ databases">
        <title>Complete Fusobacterium genomes using hybrid Minion sequencing.</title>
        <authorList>
            <person name="Slade D.J."/>
            <person name="Lahmers K."/>
        </authorList>
    </citation>
    <scope>NUCLEOTIDE SEQUENCE [LARGE SCALE GENOMIC DNA]</scope>
    <source>
        <strain evidence="10 11">2_1_31</strain>
    </source>
</reference>
<feature type="transmembrane region" description="Helical" evidence="8">
    <location>
        <begin position="180"/>
        <end position="200"/>
    </location>
</feature>
<comment type="similarity">
    <text evidence="8 9">Belongs to the MurJ/MviN family.</text>
</comment>